<protein>
    <recommendedName>
        <fullName evidence="6">Galactose oxidase</fullName>
    </recommendedName>
</protein>
<dbReference type="InterPro" id="IPR015915">
    <property type="entry name" value="Kelch-typ_b-propeller"/>
</dbReference>
<dbReference type="Gene3D" id="2.120.10.80">
    <property type="entry name" value="Kelch-type beta propeller"/>
    <property type="match status" value="3"/>
</dbReference>
<accession>A0A5B8MVK6</accession>
<evidence type="ECO:0000256" key="3">
    <source>
        <dbReference type="SAM" id="MobiDB-lite"/>
    </source>
</evidence>
<dbReference type="SUPFAM" id="SSF50965">
    <property type="entry name" value="Galactose oxidase, central domain"/>
    <property type="match status" value="1"/>
</dbReference>
<feature type="compositionally biased region" description="Basic residues" evidence="3">
    <location>
        <begin position="769"/>
        <end position="783"/>
    </location>
</feature>
<dbReference type="EMBL" id="CP031046">
    <property type="protein sequence ID" value="QDZ24437.1"/>
    <property type="molecule type" value="Genomic_DNA"/>
</dbReference>
<evidence type="ECO:0000256" key="1">
    <source>
        <dbReference type="ARBA" id="ARBA00022441"/>
    </source>
</evidence>
<sequence>MMYQSRPKQTKQVYTWRRVLTKKEFRSQEPGGRAGHAQFVLSNGDLRFWVHGGQAEGGAYTDELFCFDTGKKVWSKHKLPNSPSPRAYHGICMCTPTTETLIEKGKKALPRVAVYGGIEKGQLKKEVSMLEQWNAFTNKSAFLNAKKASPWLQSEEDFQVTGSVPLPRCNHTMTTLDTGQHVLVFGGWHGRFVSDLYVLDTEHMHWALKKGKANPRSKIEFDITPRAGHTAVLVRRQLFDRGPEGQFEGPALVCFGGQTDGGMQLDEVLVLDLTNWEWHRPRPHGREPVARSGHSAVLHGDRIIIFGGWDGGKVRDDMHVLEIAGDMYSDWCWQDQIVRGAKVDGRIGHGAVCIKGDMFVYGGIGKDQEFLGDMHLLEIPDWKPVPSTVSTVDKVPGAEDQDMTTRIRRNQVLAQQDVEKDLDTKLDEAVQAVSRKIQVVNAQKKEQEESFAQMVAQNLREAKQKSVFDLVQHHGKGFNDAMAIANGFKPDDNKLVDVNSAANQIVAQFNVPRPPRERKEQPRSGNSAWHDAIIGGVEQVALEQIAVNGGLIKTWGALVDAGAGDSESEDEGGVDVGVDMQRATRYENDLEKELQGESLQDLVQQQTEREFSFKQQFMKSSNAYKKQSSSSPNRRPKRLVNMLGEAPLALTPANMSTELAEIVKQGAVSTRMNDNTDLTAIMDTLPENKQPVPQGIIDSAMKIKALFIANMHRKRFERLRATVRIQAHVRRFITALRLKRERTQALEAQHGASSSGAKANKKHKDDSKGKKKPATNKKKKKKENRGFGSSQAR</sequence>
<dbReference type="AlphaFoldDB" id="A0A5B8MVK6"/>
<proteinExistence type="predicted"/>
<reference evidence="4 5" key="1">
    <citation type="submission" date="2018-07" db="EMBL/GenBank/DDBJ databases">
        <title>The complete nuclear genome of the prasinophyte Chloropicon primus (CCMP1205).</title>
        <authorList>
            <person name="Pombert J.-F."/>
            <person name="Otis C."/>
            <person name="Turmel M."/>
            <person name="Lemieux C."/>
        </authorList>
    </citation>
    <scope>NUCLEOTIDE SEQUENCE [LARGE SCALE GENOMIC DNA]</scope>
    <source>
        <strain evidence="4 5">CCMP1205</strain>
    </source>
</reference>
<keyword evidence="5" id="KW-1185">Reference proteome</keyword>
<dbReference type="Pfam" id="PF24681">
    <property type="entry name" value="Kelch_KLHDC2_KLHL20_DRC7"/>
    <property type="match status" value="1"/>
</dbReference>
<dbReference type="Proteomes" id="UP000316726">
    <property type="component" value="Chromosome 13"/>
</dbReference>
<dbReference type="STRING" id="1764295.A0A5B8MVK6"/>
<dbReference type="OrthoDB" id="10251809at2759"/>
<dbReference type="PANTHER" id="PTHR46093">
    <property type="entry name" value="ACYL-COA-BINDING DOMAIN-CONTAINING PROTEIN 5"/>
    <property type="match status" value="1"/>
</dbReference>
<name>A0A5B8MVK6_9CHLO</name>
<gene>
    <name evidence="4" type="ORF">A3770_13p69550</name>
</gene>
<evidence type="ECO:0008006" key="6">
    <source>
        <dbReference type="Google" id="ProtNLM"/>
    </source>
</evidence>
<organism evidence="4 5">
    <name type="scientific">Chloropicon primus</name>
    <dbReference type="NCBI Taxonomy" id="1764295"/>
    <lineage>
        <taxon>Eukaryota</taxon>
        <taxon>Viridiplantae</taxon>
        <taxon>Chlorophyta</taxon>
        <taxon>Chloropicophyceae</taxon>
        <taxon>Chloropicales</taxon>
        <taxon>Chloropicaceae</taxon>
        <taxon>Chloropicon</taxon>
    </lineage>
</organism>
<dbReference type="InterPro" id="IPR011043">
    <property type="entry name" value="Gal_Oxase/kelch_b-propeller"/>
</dbReference>
<keyword evidence="2" id="KW-0677">Repeat</keyword>
<feature type="region of interest" description="Disordered" evidence="3">
    <location>
        <begin position="744"/>
        <end position="793"/>
    </location>
</feature>
<keyword evidence="1" id="KW-0880">Kelch repeat</keyword>
<dbReference type="SUPFAM" id="SSF117281">
    <property type="entry name" value="Kelch motif"/>
    <property type="match status" value="1"/>
</dbReference>
<evidence type="ECO:0000313" key="4">
    <source>
        <dbReference type="EMBL" id="QDZ24437.1"/>
    </source>
</evidence>
<dbReference type="PANTHER" id="PTHR46093:SF3">
    <property type="entry name" value="ACYL-COA-BINDING DOMAIN-CONTAINING PROTEIN 4"/>
    <property type="match status" value="1"/>
</dbReference>
<evidence type="ECO:0000256" key="2">
    <source>
        <dbReference type="ARBA" id="ARBA00022737"/>
    </source>
</evidence>
<evidence type="ECO:0000313" key="5">
    <source>
        <dbReference type="Proteomes" id="UP000316726"/>
    </source>
</evidence>